<dbReference type="EC" id="5.3.1.9" evidence="8"/>
<accession>A0A0K9XHQ2</accession>
<dbReference type="Pfam" id="PF00342">
    <property type="entry name" value="PGI"/>
    <property type="match status" value="1"/>
</dbReference>
<dbReference type="GO" id="GO:0005829">
    <property type="term" value="C:cytosol"/>
    <property type="evidence" value="ECO:0007669"/>
    <property type="project" value="TreeGrafter"/>
</dbReference>
<comment type="function">
    <text evidence="8">Catalyzes the reversible isomerization of glucose-6-phosphate to fructose-6-phosphate.</text>
</comment>
<keyword evidence="3 8" id="KW-0312">Gluconeogenesis</keyword>
<keyword evidence="4 8" id="KW-0963">Cytoplasm</keyword>
<dbReference type="Proteomes" id="UP000037288">
    <property type="component" value="Unassembled WGS sequence"/>
</dbReference>
<comment type="subcellular location">
    <subcellularLocation>
        <location evidence="8">Cytoplasm</location>
    </subcellularLocation>
</comment>
<dbReference type="FunFam" id="3.40.50.10490:FF:000018">
    <property type="entry name" value="Glucose-6-phosphate isomerase"/>
    <property type="match status" value="1"/>
</dbReference>
<dbReference type="Gene3D" id="3.40.50.10490">
    <property type="entry name" value="Glucose-6-phosphate isomerase like protein, domain 1"/>
    <property type="match status" value="2"/>
</dbReference>
<evidence type="ECO:0000256" key="8">
    <source>
        <dbReference type="HAMAP-Rule" id="MF_00473"/>
    </source>
</evidence>
<evidence type="ECO:0000256" key="7">
    <source>
        <dbReference type="ARBA" id="ARBA00029321"/>
    </source>
</evidence>
<dbReference type="NCBIfam" id="NF001211">
    <property type="entry name" value="PRK00179.1"/>
    <property type="match status" value="1"/>
</dbReference>
<dbReference type="HAMAP" id="MF_00473">
    <property type="entry name" value="G6P_isomerase"/>
    <property type="match status" value="1"/>
</dbReference>
<dbReference type="PROSITE" id="PS51463">
    <property type="entry name" value="P_GLUCOSE_ISOMERASE_3"/>
    <property type="match status" value="1"/>
</dbReference>
<dbReference type="InterPro" id="IPR046348">
    <property type="entry name" value="SIS_dom_sf"/>
</dbReference>
<evidence type="ECO:0000256" key="2">
    <source>
        <dbReference type="ARBA" id="ARBA00006604"/>
    </source>
</evidence>
<proteinExistence type="inferred from homology"/>
<dbReference type="PROSITE" id="PS00174">
    <property type="entry name" value="P_GLUCOSE_ISOMERASE_2"/>
    <property type="match status" value="1"/>
</dbReference>
<feature type="active site" evidence="8">
    <location>
        <position position="392"/>
    </location>
</feature>
<dbReference type="GO" id="GO:0006094">
    <property type="term" value="P:gluconeogenesis"/>
    <property type="evidence" value="ECO:0007669"/>
    <property type="project" value="UniProtKB-UniRule"/>
</dbReference>
<dbReference type="GO" id="GO:0006096">
    <property type="term" value="P:glycolytic process"/>
    <property type="evidence" value="ECO:0007669"/>
    <property type="project" value="UniProtKB-UniRule"/>
</dbReference>
<evidence type="ECO:0000313" key="10">
    <source>
        <dbReference type="EMBL" id="KNB52596.1"/>
    </source>
</evidence>
<dbReference type="PANTHER" id="PTHR11469">
    <property type="entry name" value="GLUCOSE-6-PHOSPHATE ISOMERASE"/>
    <property type="match status" value="1"/>
</dbReference>
<keyword evidence="11" id="KW-1185">Reference proteome</keyword>
<dbReference type="CDD" id="cd05016">
    <property type="entry name" value="SIS_PGI_2"/>
    <property type="match status" value="1"/>
</dbReference>
<evidence type="ECO:0000256" key="9">
    <source>
        <dbReference type="RuleBase" id="RU000612"/>
    </source>
</evidence>
<dbReference type="GO" id="GO:0097367">
    <property type="term" value="F:carbohydrate derivative binding"/>
    <property type="evidence" value="ECO:0007669"/>
    <property type="project" value="InterPro"/>
</dbReference>
<dbReference type="PRINTS" id="PR00662">
    <property type="entry name" value="G6PISOMERASE"/>
</dbReference>
<dbReference type="CDD" id="cd05015">
    <property type="entry name" value="SIS_PGI_1"/>
    <property type="match status" value="1"/>
</dbReference>
<evidence type="ECO:0000256" key="1">
    <source>
        <dbReference type="ARBA" id="ARBA00004926"/>
    </source>
</evidence>
<dbReference type="RefSeq" id="WP_049715359.1">
    <property type="nucleotide sequence ID" value="NZ_LFXA01000004.1"/>
</dbReference>
<dbReference type="GO" id="GO:0004347">
    <property type="term" value="F:glucose-6-phosphate isomerase activity"/>
    <property type="evidence" value="ECO:0007669"/>
    <property type="project" value="UniProtKB-UniRule"/>
</dbReference>
<keyword evidence="5 8" id="KW-0324">Glycolysis</keyword>
<dbReference type="InterPro" id="IPR035482">
    <property type="entry name" value="SIS_PGI_2"/>
</dbReference>
<dbReference type="STRING" id="1678637.AC230_07985"/>
<comment type="caution">
    <text evidence="10">The sequence shown here is derived from an EMBL/GenBank/DDBJ whole genome shotgun (WGS) entry which is preliminary data.</text>
</comment>
<dbReference type="PANTHER" id="PTHR11469:SF1">
    <property type="entry name" value="GLUCOSE-6-PHOSPHATE ISOMERASE"/>
    <property type="match status" value="1"/>
</dbReference>
<comment type="pathway">
    <text evidence="8">Carbohydrate biosynthesis; gluconeogenesis.</text>
</comment>
<evidence type="ECO:0000256" key="5">
    <source>
        <dbReference type="ARBA" id="ARBA00023152"/>
    </source>
</evidence>
<protein>
    <recommendedName>
        <fullName evidence="8">Glucose-6-phosphate isomerase</fullName>
        <shortName evidence="8">GPI</shortName>
        <ecNumber evidence="8">5.3.1.9</ecNumber>
    </recommendedName>
    <alternativeName>
        <fullName evidence="8">Phosphoglucose isomerase</fullName>
        <shortName evidence="8">PGI</shortName>
    </alternativeName>
    <alternativeName>
        <fullName evidence="8">Phosphohexose isomerase</fullName>
        <shortName evidence="8">PHI</shortName>
    </alternativeName>
</protein>
<evidence type="ECO:0000256" key="6">
    <source>
        <dbReference type="ARBA" id="ARBA00023235"/>
    </source>
</evidence>
<dbReference type="AlphaFoldDB" id="A0A0K9XHQ2"/>
<evidence type="ECO:0000256" key="4">
    <source>
        <dbReference type="ARBA" id="ARBA00022490"/>
    </source>
</evidence>
<comment type="pathway">
    <text evidence="1 8 9">Carbohydrate degradation; glycolysis; D-glyceraldehyde 3-phosphate and glycerone phosphate from D-glucose: step 2/4.</text>
</comment>
<feature type="active site" evidence="8">
    <location>
        <position position="516"/>
    </location>
</feature>
<dbReference type="PATRIC" id="fig|1678637.3.peg.1735"/>
<dbReference type="EMBL" id="LFXA01000004">
    <property type="protein sequence ID" value="KNB52596.1"/>
    <property type="molecule type" value="Genomic_DNA"/>
</dbReference>
<reference evidence="11" key="1">
    <citation type="submission" date="2015-07" db="EMBL/GenBank/DDBJ databases">
        <title>Draft genome sequence of Streptomyces sp. CMAA 1322, a bacterium isolated from Caatinga biome, from dry forest semiarid of Brazil.</title>
        <authorList>
            <person name="Santos S.N."/>
            <person name="Gacesa R."/>
            <person name="Taketani R.G."/>
            <person name="Long P.F."/>
            <person name="Melo I.S."/>
        </authorList>
    </citation>
    <scope>NUCLEOTIDE SEQUENCE [LARGE SCALE GENOMIC DNA]</scope>
    <source>
        <strain evidence="11">CMAA 1322</strain>
    </source>
</reference>
<dbReference type="SUPFAM" id="SSF53697">
    <property type="entry name" value="SIS domain"/>
    <property type="match status" value="1"/>
</dbReference>
<dbReference type="InterPro" id="IPR023096">
    <property type="entry name" value="G6P_Isomerase_C"/>
</dbReference>
<dbReference type="Gene3D" id="1.10.1390.10">
    <property type="match status" value="1"/>
</dbReference>
<evidence type="ECO:0000313" key="11">
    <source>
        <dbReference type="Proteomes" id="UP000037288"/>
    </source>
</evidence>
<dbReference type="InterPro" id="IPR035476">
    <property type="entry name" value="SIS_PGI_1"/>
</dbReference>
<feature type="active site" description="Proton donor" evidence="8">
    <location>
        <position position="361"/>
    </location>
</feature>
<sequence>MNAEGRTGLDRMPEWNALTKHRDELGEVQLRRLFAEDPRRAEKYALTVGDLYVDYSKHLVTDETLRLLRDLAAAAGVAELRDAMFRGEKINTTEGRAVLHTALRAPASAVIEVDGENVVPAVHAVLAKMRDFADRVRSGAWTGHTGKRIRNVVNVGIGGSDLGPAMAHEALRAWTDRDLTVRFVSNVDGADLHEAVRDLDPAETLFIIASKTFTTIETITNATSARGWLLDGLGAGAGNEAVAKHFVALSTNAEKVAEFGIDTANMFEFWDWVGGRYSYDSAIGLSLMIAIGPDRFQEMLDGFRLVDEHFRTAPPEKNVPLLMGLLGIWYGNFHDAQSHAVLPYSHYLSKFTAYLQQLDMESNGKSVDRAGRPVNWQTGPVVWGTPGTNGQHAYYQLIHQGTKLIPADLIGFARPVDDLEPRLVAQHDLLMANLFAQGQALAFGKTPEEVAAEGVAPELVPHKTFRGNRPTTTILADALTPSVLGQLIALYEHKVFVQGAIWNIDSFDQWGVELGKVLAKRVEPALTEGASVEGLDPSTSALVARYRAVRGR</sequence>
<keyword evidence="6 8" id="KW-0413">Isomerase</keyword>
<comment type="similarity">
    <text evidence="2 8 9">Belongs to the GPI family.</text>
</comment>
<dbReference type="InterPro" id="IPR001672">
    <property type="entry name" value="G6P_Isomerase"/>
</dbReference>
<evidence type="ECO:0000256" key="3">
    <source>
        <dbReference type="ARBA" id="ARBA00022432"/>
    </source>
</evidence>
<dbReference type="FunFam" id="1.10.1390.10:FF:000001">
    <property type="entry name" value="Glucose-6-phosphate isomerase"/>
    <property type="match status" value="1"/>
</dbReference>
<dbReference type="OrthoDB" id="140919at2"/>
<organism evidence="10 11">
    <name type="scientific">Streptomyces caatingaensis</name>
    <dbReference type="NCBI Taxonomy" id="1678637"/>
    <lineage>
        <taxon>Bacteria</taxon>
        <taxon>Bacillati</taxon>
        <taxon>Actinomycetota</taxon>
        <taxon>Actinomycetes</taxon>
        <taxon>Kitasatosporales</taxon>
        <taxon>Streptomycetaceae</taxon>
        <taxon>Streptomyces</taxon>
    </lineage>
</organism>
<gene>
    <name evidence="8" type="primary">pgi</name>
    <name evidence="10" type="ORF">AC230_07985</name>
</gene>
<comment type="catalytic activity">
    <reaction evidence="7 8 9">
        <text>alpha-D-glucose 6-phosphate = beta-D-fructose 6-phosphate</text>
        <dbReference type="Rhea" id="RHEA:11816"/>
        <dbReference type="ChEBI" id="CHEBI:57634"/>
        <dbReference type="ChEBI" id="CHEBI:58225"/>
        <dbReference type="EC" id="5.3.1.9"/>
    </reaction>
</comment>
<dbReference type="GO" id="GO:0051156">
    <property type="term" value="P:glucose 6-phosphate metabolic process"/>
    <property type="evidence" value="ECO:0007669"/>
    <property type="project" value="TreeGrafter"/>
</dbReference>
<dbReference type="UniPathway" id="UPA00138"/>
<dbReference type="InterPro" id="IPR018189">
    <property type="entry name" value="Phosphoglucose_isomerase_CS"/>
</dbReference>
<dbReference type="GO" id="GO:0048029">
    <property type="term" value="F:monosaccharide binding"/>
    <property type="evidence" value="ECO:0007669"/>
    <property type="project" value="TreeGrafter"/>
</dbReference>
<name>A0A0K9XHQ2_9ACTN</name>
<dbReference type="UniPathway" id="UPA00109">
    <property type="reaction ID" value="UER00181"/>
</dbReference>